<gene>
    <name evidence="7" type="ORF">PDIGIT_LOCUS15376</name>
</gene>
<feature type="region of interest" description="Disordered" evidence="5">
    <location>
        <begin position="425"/>
        <end position="455"/>
    </location>
</feature>
<comment type="subcellular location">
    <subcellularLocation>
        <location evidence="1">Membrane</location>
        <topology evidence="1">Multi-pass membrane protein</topology>
    </subcellularLocation>
</comment>
<evidence type="ECO:0000256" key="5">
    <source>
        <dbReference type="SAM" id="MobiDB-lite"/>
    </source>
</evidence>
<evidence type="ECO:0000313" key="8">
    <source>
        <dbReference type="Proteomes" id="UP001152607"/>
    </source>
</evidence>
<keyword evidence="2 6" id="KW-0812">Transmembrane</keyword>
<feature type="transmembrane region" description="Helical" evidence="6">
    <location>
        <begin position="555"/>
        <end position="573"/>
    </location>
</feature>
<dbReference type="Pfam" id="PF00071">
    <property type="entry name" value="Ras"/>
    <property type="match status" value="1"/>
</dbReference>
<comment type="caution">
    <text evidence="7">The sequence shown here is derived from an EMBL/GenBank/DDBJ whole genome shotgun (WGS) entry which is preliminary data.</text>
</comment>
<keyword evidence="3 6" id="KW-1133">Transmembrane helix</keyword>
<dbReference type="GO" id="GO:0055085">
    <property type="term" value="P:transmembrane transport"/>
    <property type="evidence" value="ECO:0007669"/>
    <property type="project" value="InterPro"/>
</dbReference>
<evidence type="ECO:0000256" key="4">
    <source>
        <dbReference type="ARBA" id="ARBA00023136"/>
    </source>
</evidence>
<feature type="transmembrane region" description="Helical" evidence="6">
    <location>
        <begin position="267"/>
        <end position="285"/>
    </location>
</feature>
<dbReference type="InterPro" id="IPR004776">
    <property type="entry name" value="Mem_transp_PIN-like"/>
</dbReference>
<keyword evidence="8" id="KW-1185">Reference proteome</keyword>
<dbReference type="PROSITE" id="PS51420">
    <property type="entry name" value="RHO"/>
    <property type="match status" value="1"/>
</dbReference>
<dbReference type="Pfam" id="PF03547">
    <property type="entry name" value="Mem_trans"/>
    <property type="match status" value="1"/>
</dbReference>
<dbReference type="PROSITE" id="PS51419">
    <property type="entry name" value="RAB"/>
    <property type="match status" value="1"/>
</dbReference>
<protein>
    <submittedName>
        <fullName evidence="7">Uncharacterized protein</fullName>
    </submittedName>
</protein>
<dbReference type="SUPFAM" id="SSF52540">
    <property type="entry name" value="P-loop containing nucleoside triphosphate hydrolases"/>
    <property type="match status" value="1"/>
</dbReference>
<dbReference type="PANTHER" id="PTHR31794:SF4">
    <property type="entry name" value="AUXIN EFFLUX TRANSPORTER FAMILY PROTEIN (EUROFUNG)"/>
    <property type="match status" value="1"/>
</dbReference>
<dbReference type="GO" id="GO:0016020">
    <property type="term" value="C:membrane"/>
    <property type="evidence" value="ECO:0007669"/>
    <property type="project" value="UniProtKB-SubCell"/>
</dbReference>
<dbReference type="InterPro" id="IPR027417">
    <property type="entry name" value="P-loop_NTPase"/>
</dbReference>
<feature type="transmembrane region" description="Helical" evidence="6">
    <location>
        <begin position="668"/>
        <end position="687"/>
    </location>
</feature>
<dbReference type="GO" id="GO:0003924">
    <property type="term" value="F:GTPase activity"/>
    <property type="evidence" value="ECO:0007669"/>
    <property type="project" value="InterPro"/>
</dbReference>
<dbReference type="OrthoDB" id="191139at2759"/>
<dbReference type="EMBL" id="CAOQHR010000013">
    <property type="protein sequence ID" value="CAI6342171.1"/>
    <property type="molecule type" value="Genomic_DNA"/>
</dbReference>
<dbReference type="GO" id="GO:0005783">
    <property type="term" value="C:endoplasmic reticulum"/>
    <property type="evidence" value="ECO:0007669"/>
    <property type="project" value="TreeGrafter"/>
</dbReference>
<dbReference type="PANTHER" id="PTHR31794">
    <property type="entry name" value="AUXIN EFFLUX TRANSPORTER FAMILY PROTEIN (EUROFUNG)"/>
    <property type="match status" value="1"/>
</dbReference>
<evidence type="ECO:0000313" key="7">
    <source>
        <dbReference type="EMBL" id="CAI6342171.1"/>
    </source>
</evidence>
<feature type="transmembrane region" description="Helical" evidence="6">
    <location>
        <begin position="594"/>
        <end position="616"/>
    </location>
</feature>
<dbReference type="SMART" id="SM00174">
    <property type="entry name" value="RHO"/>
    <property type="match status" value="1"/>
</dbReference>
<keyword evidence="4 6" id="KW-0472">Membrane</keyword>
<evidence type="ECO:0000256" key="3">
    <source>
        <dbReference type="ARBA" id="ARBA00022989"/>
    </source>
</evidence>
<dbReference type="GO" id="GO:0005525">
    <property type="term" value="F:GTP binding"/>
    <property type="evidence" value="ECO:0007669"/>
    <property type="project" value="InterPro"/>
</dbReference>
<feature type="transmembrane region" description="Helical" evidence="6">
    <location>
        <begin position="297"/>
        <end position="321"/>
    </location>
</feature>
<organism evidence="7 8">
    <name type="scientific">Periconia digitata</name>
    <dbReference type="NCBI Taxonomy" id="1303443"/>
    <lineage>
        <taxon>Eukaryota</taxon>
        <taxon>Fungi</taxon>
        <taxon>Dikarya</taxon>
        <taxon>Ascomycota</taxon>
        <taxon>Pezizomycotina</taxon>
        <taxon>Dothideomycetes</taxon>
        <taxon>Pleosporomycetidae</taxon>
        <taxon>Pleosporales</taxon>
        <taxon>Massarineae</taxon>
        <taxon>Periconiaceae</taxon>
        <taxon>Periconia</taxon>
    </lineage>
</organism>
<evidence type="ECO:0000256" key="1">
    <source>
        <dbReference type="ARBA" id="ARBA00004141"/>
    </source>
</evidence>
<feature type="compositionally biased region" description="Polar residues" evidence="5">
    <location>
        <begin position="442"/>
        <end position="452"/>
    </location>
</feature>
<dbReference type="PRINTS" id="PR00449">
    <property type="entry name" value="RASTRNSFRMNG"/>
</dbReference>
<feature type="compositionally biased region" description="Basic and acidic residues" evidence="5">
    <location>
        <begin position="425"/>
        <end position="441"/>
    </location>
</feature>
<feature type="region of interest" description="Disordered" evidence="5">
    <location>
        <begin position="136"/>
        <end position="162"/>
    </location>
</feature>
<dbReference type="InterPro" id="IPR001806">
    <property type="entry name" value="Small_GTPase"/>
</dbReference>
<accession>A0A9W4XX91</accession>
<feature type="transmembrane region" description="Helical" evidence="6">
    <location>
        <begin position="499"/>
        <end position="524"/>
    </location>
</feature>
<evidence type="ECO:0000256" key="2">
    <source>
        <dbReference type="ARBA" id="ARBA00022692"/>
    </source>
</evidence>
<proteinExistence type="predicted"/>
<name>A0A9W4XX91_9PLEO</name>
<feature type="transmembrane region" description="Helical" evidence="6">
    <location>
        <begin position="628"/>
        <end position="647"/>
    </location>
</feature>
<sequence>MYDPTLPPPEVPVLLLGDEEVGKSTFLSRLSLGIRPETDDLPPYALPVLRDSDQPFTFNISLYARPYTFSFYDTASPTSYTLLRPSFIILCFDVSRRSTLDALRTRWLPVVNSHFNYDEALPVMVLGLKRDARREWTEDEKKRDEELNGKPEGKGRGESVMPQEGMGLATEMLCDRYAECSALTGELCREVLEDIARTAAKTTTDKGGKSDGPPCTIIHTPSVPMASSGLVSSFVAAIQASLSVLLVISYGGVAAHLGLLDSKNGKAISKICVKMFLPALLLVKLGSEMHPGSAHRYLIVVIWAFVAHIVSFLVGISAHYFMGMPDWITCAIMFNNTTSYPLLLIQSLDETGILKVLMVDGESTRDLIERAKSYFLVFSTISSCLTFAVGPRLIDTEHSPDSDDDDTLAGSRSLDDQLETRSDLEYGADEDVHGEPNERTRLLSQPESSHGSQLVGHERHRSVAAITFFPSKPKFATVKRRPRYIPRLKWSSLSARAQWWALFFYDFLNAPLIGAALGAIIGLAPPLHKAFFASTYRGGIFTAWLTESWKNVGQLFVPLPLIVAGISLYTSYMESRKPSPPLGQQARVPLITTAFILVMRFVIWPVLSIAVIYTIAKGGKDGWLGDDPVLWFTMMLMPTGPPAMKLITMIQVSDAGVEDEQKIAKILTVSYVVSPILSLTVVGALRASQGLL</sequence>
<evidence type="ECO:0000256" key="6">
    <source>
        <dbReference type="SAM" id="Phobius"/>
    </source>
</evidence>
<feature type="compositionally biased region" description="Basic and acidic residues" evidence="5">
    <location>
        <begin position="136"/>
        <end position="157"/>
    </location>
</feature>
<dbReference type="Gene3D" id="3.40.50.300">
    <property type="entry name" value="P-loop containing nucleotide triphosphate hydrolases"/>
    <property type="match status" value="1"/>
</dbReference>
<dbReference type="Proteomes" id="UP001152607">
    <property type="component" value="Unassembled WGS sequence"/>
</dbReference>
<feature type="transmembrane region" description="Helical" evidence="6">
    <location>
        <begin position="234"/>
        <end position="255"/>
    </location>
</feature>
<dbReference type="AlphaFoldDB" id="A0A9W4XX91"/>
<reference evidence="7" key="1">
    <citation type="submission" date="2023-01" db="EMBL/GenBank/DDBJ databases">
        <authorList>
            <person name="Van Ghelder C."/>
            <person name="Rancurel C."/>
        </authorList>
    </citation>
    <scope>NUCLEOTIDE SEQUENCE</scope>
    <source>
        <strain evidence="7">CNCM I-4278</strain>
    </source>
</reference>